<evidence type="ECO:0000313" key="9">
    <source>
        <dbReference type="Proteomes" id="UP001069090"/>
    </source>
</evidence>
<dbReference type="Proteomes" id="UP001069090">
    <property type="component" value="Unassembled WGS sequence"/>
</dbReference>
<proteinExistence type="predicted"/>
<dbReference type="InterPro" id="IPR010445">
    <property type="entry name" value="LapA_dom"/>
</dbReference>
<evidence type="ECO:0000256" key="4">
    <source>
        <dbReference type="ARBA" id="ARBA00023136"/>
    </source>
</evidence>
<gene>
    <name evidence="8" type="ORF">O0V09_02540</name>
</gene>
<organism evidence="8 9">
    <name type="scientific">Dasania phycosphaerae</name>
    <dbReference type="NCBI Taxonomy" id="2950436"/>
    <lineage>
        <taxon>Bacteria</taxon>
        <taxon>Pseudomonadati</taxon>
        <taxon>Pseudomonadota</taxon>
        <taxon>Gammaproteobacteria</taxon>
        <taxon>Cellvibrionales</taxon>
        <taxon>Spongiibacteraceae</taxon>
        <taxon>Dasania</taxon>
    </lineage>
</organism>
<keyword evidence="5" id="KW-0175">Coiled coil</keyword>
<dbReference type="GO" id="GO:0005886">
    <property type="term" value="C:plasma membrane"/>
    <property type="evidence" value="ECO:0007669"/>
    <property type="project" value="InterPro"/>
</dbReference>
<evidence type="ECO:0000313" key="8">
    <source>
        <dbReference type="EMBL" id="MCZ0864060.1"/>
    </source>
</evidence>
<evidence type="ECO:0000259" key="7">
    <source>
        <dbReference type="Pfam" id="PF06305"/>
    </source>
</evidence>
<dbReference type="EMBL" id="JAPTGG010000002">
    <property type="protein sequence ID" value="MCZ0864060.1"/>
    <property type="molecule type" value="Genomic_DNA"/>
</dbReference>
<name>A0A9J6RI00_9GAMM</name>
<feature type="transmembrane region" description="Helical" evidence="6">
    <location>
        <begin position="45"/>
        <end position="69"/>
    </location>
</feature>
<feature type="coiled-coil region" evidence="5">
    <location>
        <begin position="68"/>
        <end position="95"/>
    </location>
</feature>
<keyword evidence="3 6" id="KW-1133">Transmembrane helix</keyword>
<evidence type="ECO:0000256" key="1">
    <source>
        <dbReference type="ARBA" id="ARBA00022475"/>
    </source>
</evidence>
<evidence type="ECO:0000256" key="3">
    <source>
        <dbReference type="ARBA" id="ARBA00022989"/>
    </source>
</evidence>
<comment type="caution">
    <text evidence="8">The sequence shown here is derived from an EMBL/GenBank/DDBJ whole genome shotgun (WGS) entry which is preliminary data.</text>
</comment>
<feature type="domain" description="Lipopolysaccharide assembly protein A" evidence="7">
    <location>
        <begin position="26"/>
        <end position="90"/>
    </location>
</feature>
<reference evidence="8 9" key="1">
    <citation type="submission" date="2022-12" db="EMBL/GenBank/DDBJ databases">
        <title>Dasania phycosphaerae sp. nov., isolated from particulate material of the south coast of Korea.</title>
        <authorList>
            <person name="Jiang Y."/>
        </authorList>
    </citation>
    <scope>NUCLEOTIDE SEQUENCE [LARGE SCALE GENOMIC DNA]</scope>
    <source>
        <strain evidence="8 9">GY-19</strain>
    </source>
</reference>
<accession>A0A9J6RI00</accession>
<dbReference type="Pfam" id="PF06305">
    <property type="entry name" value="LapA_dom"/>
    <property type="match status" value="1"/>
</dbReference>
<keyword evidence="4 6" id="KW-0472">Membrane</keyword>
<keyword evidence="9" id="KW-1185">Reference proteome</keyword>
<sequence length="105" mass="11623">MRLLLRLVLLLLLLAVFLIGVLFTLQNDTPVPLDLLILQLDAQWLALWVLLAFALGGLAGMLVGLLGLWRIKRERYSLKRQLQQANKELAKLRAGSAVKAPAAKA</sequence>
<feature type="transmembrane region" description="Helical" evidence="6">
    <location>
        <begin position="7"/>
        <end position="25"/>
    </location>
</feature>
<keyword evidence="1" id="KW-1003">Cell membrane</keyword>
<dbReference type="AlphaFoldDB" id="A0A9J6RI00"/>
<protein>
    <submittedName>
        <fullName evidence="8">LapA family protein</fullName>
    </submittedName>
</protein>
<evidence type="ECO:0000256" key="5">
    <source>
        <dbReference type="SAM" id="Coils"/>
    </source>
</evidence>
<evidence type="ECO:0000256" key="6">
    <source>
        <dbReference type="SAM" id="Phobius"/>
    </source>
</evidence>
<evidence type="ECO:0000256" key="2">
    <source>
        <dbReference type="ARBA" id="ARBA00022692"/>
    </source>
</evidence>
<dbReference type="RefSeq" id="WP_258330218.1">
    <property type="nucleotide sequence ID" value="NZ_JAPTGG010000002.1"/>
</dbReference>
<keyword evidence="2 6" id="KW-0812">Transmembrane</keyword>